<dbReference type="Proteomes" id="UP001251528">
    <property type="component" value="Unassembled WGS sequence"/>
</dbReference>
<sequence length="271" mass="30731">YCFRKRLALEKAAKRKKIKTHRAKLLADKFVDTSTALIFTVIYLYRVHYDLYNFPYEVELTRDNYEESGQAEKYTLYLFESIAQPRLYWFAAKHSKCKGDSNPRHFRNGNFSTRLTPQLDYFKYFFRRKTGIDWEDRVSKYRTMPSSCFVYAPPAGGKPVGRRTRFSGNFGRELNAASQGSVTYGSYAEDVDGAVDGEGDVEFETDTESLVGDSDGEPEFGILCGSPSKQCTAASDGEDVLIDKKAEMASEASSWETISTDDMRSRDEGCG</sequence>
<feature type="non-terminal residue" evidence="2">
    <location>
        <position position="1"/>
    </location>
</feature>
<proteinExistence type="predicted"/>
<feature type="region of interest" description="Disordered" evidence="1">
    <location>
        <begin position="247"/>
        <end position="271"/>
    </location>
</feature>
<keyword evidence="3" id="KW-1185">Reference proteome</keyword>
<name>A0AAJ0CEX8_9HYPO</name>
<dbReference type="AlphaFoldDB" id="A0AAJ0CEX8"/>
<protein>
    <submittedName>
        <fullName evidence="2">Uncharacterized protein</fullName>
    </submittedName>
</protein>
<evidence type="ECO:0000313" key="2">
    <source>
        <dbReference type="EMBL" id="KAK2590613.1"/>
    </source>
</evidence>
<feature type="compositionally biased region" description="Polar residues" evidence="1">
    <location>
        <begin position="251"/>
        <end position="260"/>
    </location>
</feature>
<comment type="caution">
    <text evidence="2">The sequence shown here is derived from an EMBL/GenBank/DDBJ whole genome shotgun (WGS) entry which is preliminary data.</text>
</comment>
<gene>
    <name evidence="2" type="ORF">QQS21_011715</name>
</gene>
<feature type="compositionally biased region" description="Basic and acidic residues" evidence="1">
    <location>
        <begin position="261"/>
        <end position="271"/>
    </location>
</feature>
<dbReference type="EMBL" id="JASWJB010000417">
    <property type="protein sequence ID" value="KAK2590613.1"/>
    <property type="molecule type" value="Genomic_DNA"/>
</dbReference>
<organism evidence="2 3">
    <name type="scientific">Conoideocrella luteorostrata</name>
    <dbReference type="NCBI Taxonomy" id="1105319"/>
    <lineage>
        <taxon>Eukaryota</taxon>
        <taxon>Fungi</taxon>
        <taxon>Dikarya</taxon>
        <taxon>Ascomycota</taxon>
        <taxon>Pezizomycotina</taxon>
        <taxon>Sordariomycetes</taxon>
        <taxon>Hypocreomycetidae</taxon>
        <taxon>Hypocreales</taxon>
        <taxon>Clavicipitaceae</taxon>
        <taxon>Conoideocrella</taxon>
    </lineage>
</organism>
<accession>A0AAJ0CEX8</accession>
<evidence type="ECO:0000256" key="1">
    <source>
        <dbReference type="SAM" id="MobiDB-lite"/>
    </source>
</evidence>
<evidence type="ECO:0000313" key="3">
    <source>
        <dbReference type="Proteomes" id="UP001251528"/>
    </source>
</evidence>
<reference evidence="2" key="1">
    <citation type="submission" date="2023-06" db="EMBL/GenBank/DDBJ databases">
        <title>Conoideocrella luteorostrata (Hypocreales: Clavicipitaceae), a potential biocontrol fungus for elongate hemlock scale in United States Christmas tree production areas.</title>
        <authorList>
            <person name="Barrett H."/>
            <person name="Lovett B."/>
            <person name="Macias A.M."/>
            <person name="Stajich J.E."/>
            <person name="Kasson M.T."/>
        </authorList>
    </citation>
    <scope>NUCLEOTIDE SEQUENCE</scope>
    <source>
        <strain evidence="2">ARSEF 14590</strain>
    </source>
</reference>